<evidence type="ECO:0000313" key="2">
    <source>
        <dbReference type="Proteomes" id="UP000032360"/>
    </source>
</evidence>
<gene>
    <name evidence="1" type="ORF">AXFE_08370</name>
</gene>
<accession>A0A0D8HKK1</accession>
<reference evidence="1 2" key="1">
    <citation type="submission" date="2015-01" db="EMBL/GenBank/DDBJ databases">
        <title>Draft genome of the acidophilic iron oxidizer Acidithrix ferrooxidans strain Py-F3.</title>
        <authorList>
            <person name="Poehlein A."/>
            <person name="Eisen S."/>
            <person name="Schloemann M."/>
            <person name="Johnson B.D."/>
            <person name="Daniel R."/>
            <person name="Muehling M."/>
        </authorList>
    </citation>
    <scope>NUCLEOTIDE SEQUENCE [LARGE SCALE GENOMIC DNA]</scope>
    <source>
        <strain evidence="1 2">Py-F3</strain>
    </source>
</reference>
<name>A0A0D8HKK1_9ACTN</name>
<dbReference type="EMBL" id="JXYS01000019">
    <property type="protein sequence ID" value="KJF18302.1"/>
    <property type="molecule type" value="Genomic_DNA"/>
</dbReference>
<comment type="caution">
    <text evidence="1">The sequence shown here is derived from an EMBL/GenBank/DDBJ whole genome shotgun (WGS) entry which is preliminary data.</text>
</comment>
<proteinExistence type="predicted"/>
<sequence length="96" mass="10165">MSGSLCLEDDNEPRLPLVWSWLVSSGFYSAAGLALKSALVDPKVCCLSYGPTSGVVALRALALARRLTAFRYARADASTTSVDMPLPDTLIPSDSS</sequence>
<organism evidence="1 2">
    <name type="scientific">Acidithrix ferrooxidans</name>
    <dbReference type="NCBI Taxonomy" id="1280514"/>
    <lineage>
        <taxon>Bacteria</taxon>
        <taxon>Bacillati</taxon>
        <taxon>Actinomycetota</taxon>
        <taxon>Acidimicrobiia</taxon>
        <taxon>Acidimicrobiales</taxon>
        <taxon>Acidimicrobiaceae</taxon>
        <taxon>Acidithrix</taxon>
    </lineage>
</organism>
<evidence type="ECO:0000313" key="1">
    <source>
        <dbReference type="EMBL" id="KJF18302.1"/>
    </source>
</evidence>
<dbReference type="Proteomes" id="UP000032360">
    <property type="component" value="Unassembled WGS sequence"/>
</dbReference>
<protein>
    <submittedName>
        <fullName evidence="1">Uncharacterized protein</fullName>
    </submittedName>
</protein>
<keyword evidence="2" id="KW-1185">Reference proteome</keyword>
<dbReference type="AlphaFoldDB" id="A0A0D8HKK1"/>